<dbReference type="GO" id="GO:0034188">
    <property type="term" value="F:apolipoprotein A-I receptor activity"/>
    <property type="evidence" value="ECO:0007669"/>
    <property type="project" value="TreeGrafter"/>
</dbReference>
<dbReference type="InterPro" id="IPR026082">
    <property type="entry name" value="ABCA"/>
</dbReference>
<feature type="transmembrane region" description="Helical" evidence="1">
    <location>
        <begin position="25"/>
        <end position="42"/>
    </location>
</feature>
<evidence type="ECO:0000313" key="2">
    <source>
        <dbReference type="EMBL" id="KAJ8777050.1"/>
    </source>
</evidence>
<evidence type="ECO:0000313" key="3">
    <source>
        <dbReference type="Proteomes" id="UP001159641"/>
    </source>
</evidence>
<dbReference type="PANTHER" id="PTHR19229:SF49">
    <property type="entry name" value="PHOSPHOLIPID-TRANSPORTING ATPASE ABCA7"/>
    <property type="match status" value="1"/>
</dbReference>
<keyword evidence="1" id="KW-0472">Membrane</keyword>
<feature type="transmembrane region" description="Helical" evidence="1">
    <location>
        <begin position="506"/>
        <end position="526"/>
    </location>
</feature>
<feature type="transmembrane region" description="Helical" evidence="1">
    <location>
        <begin position="442"/>
        <end position="461"/>
    </location>
</feature>
<accession>A0AB34GDP2</accession>
<keyword evidence="1" id="KW-0812">Transmembrane</keyword>
<dbReference type="GO" id="GO:0090554">
    <property type="term" value="F:phosphatidylcholine floppase activity"/>
    <property type="evidence" value="ECO:0007669"/>
    <property type="project" value="TreeGrafter"/>
</dbReference>
<evidence type="ECO:0008006" key="4">
    <source>
        <dbReference type="Google" id="ProtNLM"/>
    </source>
</evidence>
<dbReference type="GO" id="GO:0033700">
    <property type="term" value="P:phospholipid efflux"/>
    <property type="evidence" value="ECO:0007669"/>
    <property type="project" value="TreeGrafter"/>
</dbReference>
<name>A0AB34GDP2_ESCRO</name>
<dbReference type="GO" id="GO:0140359">
    <property type="term" value="F:ABC-type transporter activity"/>
    <property type="evidence" value="ECO:0007669"/>
    <property type="project" value="InterPro"/>
</dbReference>
<reference evidence="2 3" key="1">
    <citation type="submission" date="2022-11" db="EMBL/GenBank/DDBJ databases">
        <title>Whole genome sequence of Eschrichtius robustus ER-17-0199.</title>
        <authorList>
            <person name="Bruniche-Olsen A."/>
            <person name="Black A.N."/>
            <person name="Fields C.J."/>
            <person name="Walden K."/>
            <person name="Dewoody J.A."/>
        </authorList>
    </citation>
    <scope>NUCLEOTIDE SEQUENCE [LARGE SCALE GENOMIC DNA]</scope>
    <source>
        <strain evidence="2">ER-17-0199</strain>
        <tissue evidence="2">Blubber</tissue>
    </source>
</reference>
<proteinExistence type="predicted"/>
<dbReference type="PANTHER" id="PTHR19229">
    <property type="entry name" value="ATP-BINDING CASSETTE TRANSPORTER SUBFAMILY A ABCA"/>
    <property type="match status" value="1"/>
</dbReference>
<dbReference type="GO" id="GO:0090556">
    <property type="term" value="F:phosphatidylserine floppase activity"/>
    <property type="evidence" value="ECO:0007669"/>
    <property type="project" value="TreeGrafter"/>
</dbReference>
<dbReference type="GO" id="GO:0016020">
    <property type="term" value="C:membrane"/>
    <property type="evidence" value="ECO:0007669"/>
    <property type="project" value="InterPro"/>
</dbReference>
<feature type="transmembrane region" description="Helical" evidence="1">
    <location>
        <begin position="533"/>
        <end position="553"/>
    </location>
</feature>
<organism evidence="2 3">
    <name type="scientific">Eschrichtius robustus</name>
    <name type="common">California gray whale</name>
    <name type="synonym">Eschrichtius gibbosus</name>
    <dbReference type="NCBI Taxonomy" id="9764"/>
    <lineage>
        <taxon>Eukaryota</taxon>
        <taxon>Metazoa</taxon>
        <taxon>Chordata</taxon>
        <taxon>Craniata</taxon>
        <taxon>Vertebrata</taxon>
        <taxon>Euteleostomi</taxon>
        <taxon>Mammalia</taxon>
        <taxon>Eutheria</taxon>
        <taxon>Laurasiatheria</taxon>
        <taxon>Artiodactyla</taxon>
        <taxon>Whippomorpha</taxon>
        <taxon>Cetacea</taxon>
        <taxon>Mysticeti</taxon>
        <taxon>Eschrichtiidae</taxon>
        <taxon>Eschrichtius</taxon>
    </lineage>
</organism>
<comment type="caution">
    <text evidence="2">The sequence shown here is derived from an EMBL/GenBank/DDBJ whole genome shotgun (WGS) entry which is preliminary data.</text>
</comment>
<feature type="transmembrane region" description="Helical" evidence="1">
    <location>
        <begin position="473"/>
        <end position="494"/>
    </location>
</feature>
<gene>
    <name evidence="2" type="ORF">J1605_014914</name>
</gene>
<protein>
    <recommendedName>
        <fullName evidence="4">ATP-binding cassette sub-family A member 7</fullName>
    </recommendedName>
</protein>
<dbReference type="EMBL" id="JAIQCJ010002321">
    <property type="protein sequence ID" value="KAJ8777050.1"/>
    <property type="molecule type" value="Genomic_DNA"/>
</dbReference>
<dbReference type="Proteomes" id="UP001159641">
    <property type="component" value="Unassembled WGS sequence"/>
</dbReference>
<dbReference type="GO" id="GO:0033344">
    <property type="term" value="P:cholesterol efflux"/>
    <property type="evidence" value="ECO:0007669"/>
    <property type="project" value="TreeGrafter"/>
</dbReference>
<keyword evidence="1" id="KW-1133">Transmembrane helix</keyword>
<keyword evidence="3" id="KW-1185">Reference proteome</keyword>
<sequence length="595" mass="65302">MAFWTQLLLLLWNNFLYRRRQPMQLLVELMWPIFLFFILVAVRHSHPPLEQHECHFPNKPLPSAGTVPRLQGLICNVNNTCFPRPTPAEEPGVLSNFRTPCKPAAAGAAGVSRLLADAPAVLGGPRAHRMLASLRQLMPTLRAARGAGAAWPRLRDQPKEGPSLATELLRTLLQGESLAFVLGQAQESLDSLVEAAEDLAQELLVPPSLVELWALLWRLQGPGGPLEAVAEALCSARGPSKPGGPSLTWYEASDLKELVGQEPAWALPHHSLSSIRTGLMGALDAHPLSRRLWGRLKPLVLGKVVFSSRLSGGCSWQEAHADVGHLVGTLGRVMECVTLDKLEAAPSEAALVERALELLSEHHRIKIRMDIDDVTRTHKIRDRFWDPGPAADPLMDLRYVWGGFMYLQDLLERAAMRVLTGAAPRAGLYLQQMPYLCYVNDAFLTMTWIYSVALTVKAVVLEKETRLRCTMRAMGLSGALSRALLSTALLVLVLKLGDILPYSHAVVLFLFLAAFKVATVVQSFLLSAFFSRANLVAACEGLAYFVLYLPYMLCVAWRDQLPVGGRVAASLLSPVAFGFGCESLELLEEQGEGAQ</sequence>
<evidence type="ECO:0000256" key="1">
    <source>
        <dbReference type="SAM" id="Phobius"/>
    </source>
</evidence>
<dbReference type="AlphaFoldDB" id="A0AB34GDP2"/>